<dbReference type="RefSeq" id="XP_062650325.1">
    <property type="nucleotide sequence ID" value="XM_062792531.1"/>
</dbReference>
<reference evidence="2" key="1">
    <citation type="journal article" date="2023" name="Mol. Phylogenet. Evol.">
        <title>Genome-scale phylogeny and comparative genomics of the fungal order Sordariales.</title>
        <authorList>
            <person name="Hensen N."/>
            <person name="Bonometti L."/>
            <person name="Westerberg I."/>
            <person name="Brannstrom I.O."/>
            <person name="Guillou S."/>
            <person name="Cros-Aarteil S."/>
            <person name="Calhoun S."/>
            <person name="Haridas S."/>
            <person name="Kuo A."/>
            <person name="Mondo S."/>
            <person name="Pangilinan J."/>
            <person name="Riley R."/>
            <person name="LaButti K."/>
            <person name="Andreopoulos B."/>
            <person name="Lipzen A."/>
            <person name="Chen C."/>
            <person name="Yan M."/>
            <person name="Daum C."/>
            <person name="Ng V."/>
            <person name="Clum A."/>
            <person name="Steindorff A."/>
            <person name="Ohm R.A."/>
            <person name="Martin F."/>
            <person name="Silar P."/>
            <person name="Natvig D.O."/>
            <person name="Lalanne C."/>
            <person name="Gautier V."/>
            <person name="Ament-Velasquez S.L."/>
            <person name="Kruys A."/>
            <person name="Hutchinson M.I."/>
            <person name="Powell A.J."/>
            <person name="Barry K."/>
            <person name="Miller A.N."/>
            <person name="Grigoriev I.V."/>
            <person name="Debuchy R."/>
            <person name="Gladieux P."/>
            <person name="Hiltunen Thoren M."/>
            <person name="Johannesson H."/>
        </authorList>
    </citation>
    <scope>NUCLEOTIDE SEQUENCE</scope>
    <source>
        <strain evidence="2">CBS 731.68</strain>
    </source>
</reference>
<name>A0AAN6U5K3_9PEZI</name>
<dbReference type="GeneID" id="87829300"/>
<dbReference type="AlphaFoldDB" id="A0AAN6U5K3"/>
<evidence type="ECO:0000313" key="2">
    <source>
        <dbReference type="EMBL" id="KAK4126554.1"/>
    </source>
</evidence>
<comment type="caution">
    <text evidence="2">The sequence shown here is derived from an EMBL/GenBank/DDBJ whole genome shotgun (WGS) entry which is preliminary data.</text>
</comment>
<feature type="region of interest" description="Disordered" evidence="1">
    <location>
        <begin position="80"/>
        <end position="100"/>
    </location>
</feature>
<dbReference type="Proteomes" id="UP001302602">
    <property type="component" value="Unassembled WGS sequence"/>
</dbReference>
<protein>
    <submittedName>
        <fullName evidence="2">Uncharacterized protein</fullName>
    </submittedName>
</protein>
<keyword evidence="3" id="KW-1185">Reference proteome</keyword>
<evidence type="ECO:0000256" key="1">
    <source>
        <dbReference type="SAM" id="MobiDB-lite"/>
    </source>
</evidence>
<dbReference type="EMBL" id="MU853225">
    <property type="protein sequence ID" value="KAK4126554.1"/>
    <property type="molecule type" value="Genomic_DNA"/>
</dbReference>
<organism evidence="2 3">
    <name type="scientific">Parathielavia appendiculata</name>
    <dbReference type="NCBI Taxonomy" id="2587402"/>
    <lineage>
        <taxon>Eukaryota</taxon>
        <taxon>Fungi</taxon>
        <taxon>Dikarya</taxon>
        <taxon>Ascomycota</taxon>
        <taxon>Pezizomycotina</taxon>
        <taxon>Sordariomycetes</taxon>
        <taxon>Sordariomycetidae</taxon>
        <taxon>Sordariales</taxon>
        <taxon>Chaetomiaceae</taxon>
        <taxon>Parathielavia</taxon>
    </lineage>
</organism>
<proteinExistence type="predicted"/>
<sequence length="100" mass="11089">MLSLPGCCPDHDAPMAVSRFQPHHPPPFIASPNMALECRSPVKSSACHARERRNRPSRLCRGPLDDRGWPKQRICLSLGKTSPSTIGEQSTETMNPWQGL</sequence>
<accession>A0AAN6U5K3</accession>
<evidence type="ECO:0000313" key="3">
    <source>
        <dbReference type="Proteomes" id="UP001302602"/>
    </source>
</evidence>
<gene>
    <name evidence="2" type="ORF">N657DRAFT_643341</name>
</gene>
<reference evidence="2" key="2">
    <citation type="submission" date="2023-05" db="EMBL/GenBank/DDBJ databases">
        <authorList>
            <consortium name="Lawrence Berkeley National Laboratory"/>
            <person name="Steindorff A."/>
            <person name="Hensen N."/>
            <person name="Bonometti L."/>
            <person name="Westerberg I."/>
            <person name="Brannstrom I.O."/>
            <person name="Guillou S."/>
            <person name="Cros-Aarteil S."/>
            <person name="Calhoun S."/>
            <person name="Haridas S."/>
            <person name="Kuo A."/>
            <person name="Mondo S."/>
            <person name="Pangilinan J."/>
            <person name="Riley R."/>
            <person name="Labutti K."/>
            <person name="Andreopoulos B."/>
            <person name="Lipzen A."/>
            <person name="Chen C."/>
            <person name="Yanf M."/>
            <person name="Daum C."/>
            <person name="Ng V."/>
            <person name="Clum A."/>
            <person name="Ohm R."/>
            <person name="Martin F."/>
            <person name="Silar P."/>
            <person name="Natvig D."/>
            <person name="Lalanne C."/>
            <person name="Gautier V."/>
            <person name="Ament-Velasquez S.L."/>
            <person name="Kruys A."/>
            <person name="Hutchinson M.I."/>
            <person name="Powell A.J."/>
            <person name="Barry K."/>
            <person name="Miller A.N."/>
            <person name="Grigoriev I.V."/>
            <person name="Debuchy R."/>
            <person name="Gladieux P."/>
            <person name="Thoren M.H."/>
            <person name="Johannesson H."/>
        </authorList>
    </citation>
    <scope>NUCLEOTIDE SEQUENCE</scope>
    <source>
        <strain evidence="2">CBS 731.68</strain>
    </source>
</reference>